<dbReference type="RefSeq" id="WP_012997306.1">
    <property type="nucleotide sequence ID" value="NC_013926.1"/>
</dbReference>
<dbReference type="Proteomes" id="UP000001400">
    <property type="component" value="Chromosome"/>
</dbReference>
<dbReference type="Gene3D" id="3.60.15.10">
    <property type="entry name" value="Ribonuclease Z/Hydroxyacylglutathione hydrolase-like"/>
    <property type="match status" value="2"/>
</dbReference>
<evidence type="ECO:0000259" key="2">
    <source>
        <dbReference type="Pfam" id="PF07521"/>
    </source>
</evidence>
<dbReference type="GeneID" id="8827991"/>
<dbReference type="InterPro" id="IPR036866">
    <property type="entry name" value="RibonucZ/Hydroxyglut_hydro"/>
</dbReference>
<evidence type="ECO:0000313" key="4">
    <source>
        <dbReference type="Proteomes" id="UP000001400"/>
    </source>
</evidence>
<dbReference type="KEGG" id="abi:Aboo_1034"/>
<dbReference type="PANTHER" id="PTHR43694">
    <property type="entry name" value="RIBONUCLEASE J"/>
    <property type="match status" value="1"/>
</dbReference>
<dbReference type="EMBL" id="CP001941">
    <property type="protein sequence ID" value="ADD08843.1"/>
    <property type="molecule type" value="Genomic_DNA"/>
</dbReference>
<dbReference type="Pfam" id="PF00753">
    <property type="entry name" value="Lactamase_B"/>
    <property type="match status" value="1"/>
</dbReference>
<dbReference type="Pfam" id="PF07521">
    <property type="entry name" value="RMMBL"/>
    <property type="match status" value="1"/>
</dbReference>
<dbReference type="PANTHER" id="PTHR43694:SF1">
    <property type="entry name" value="RIBONUCLEASE J"/>
    <property type="match status" value="1"/>
</dbReference>
<dbReference type="AlphaFoldDB" id="D3T9R4"/>
<gene>
    <name evidence="3" type="ordered locus">Aboo_1034</name>
</gene>
<keyword evidence="4" id="KW-1185">Reference proteome</keyword>
<evidence type="ECO:0000313" key="3">
    <source>
        <dbReference type="EMBL" id="ADD08843.1"/>
    </source>
</evidence>
<dbReference type="HOGENOM" id="CLU_031965_0_0_2"/>
<protein>
    <submittedName>
        <fullName evidence="3">Uncharacterized protein</fullName>
    </submittedName>
</protein>
<accession>D3T9R4</accession>
<dbReference type="SUPFAM" id="SSF56281">
    <property type="entry name" value="Metallo-hydrolase/oxidoreductase"/>
    <property type="match status" value="1"/>
</dbReference>
<proteinExistence type="predicted"/>
<sequence length="519" mass="59386">MQLKIYDGAESIGGSKIYLRDGNHGIFLDFGLNFNIMGKYFKEFISMRAIRGLNDPIEMNLLPPIDVYREDLIPSDLNTSNWERIPVDAVLLTHAHMDHYGMIGYLRFDIPLVASPETLAIIKAYQDAGKSDNATSVIYGAKREEDSSSMPILKSKGNSIKNNEEKIRKYLMLRRLIPTEELSYEEIDFLCLQSTEERMDYIAEMLEFGHLESLPFKVNAHPVDHSIYGAVGYIIEDGNSKKIAYTGDFRMHGERGEETLKFTNKAKGSDVLIIEGTRLEDDREHHYTTEQDVFENCSAVVGDEKGLIIADFSARNFERLNMFAKIAKENGRNLVVTDKDAYAITGLLTAGTEIDVENIMVYDKPQDRVGWWQKMLAYHDLWEDKYVAPVEIREYPGNYILAFSLYDMPNMMDIKTQGGMYLYSSTEAFTEDMELDFVTLSNWLSRYGMRSVGFHMEGNKPKFDEGYHASGHASEEEIRSMIDSIDPDIIIPVHTTNPYWFAQNFNNTLILGNRESLNF</sequence>
<evidence type="ECO:0000259" key="1">
    <source>
        <dbReference type="Pfam" id="PF00753"/>
    </source>
</evidence>
<name>D3T9R4_ACIB4</name>
<dbReference type="InterPro" id="IPR001279">
    <property type="entry name" value="Metallo-B-lactamas"/>
</dbReference>
<organism evidence="3 4">
    <name type="scientific">Aciduliprofundum boonei (strain DSM 19572 / T469)</name>
    <dbReference type="NCBI Taxonomy" id="439481"/>
    <lineage>
        <taxon>Archaea</taxon>
        <taxon>Methanobacteriati</taxon>
        <taxon>Thermoplasmatota</taxon>
        <taxon>DHVE2 group</taxon>
        <taxon>Candidatus Aciduliprofundum</taxon>
    </lineage>
</organism>
<feature type="domain" description="Zn-dependent metallo-hydrolase RNA specificity" evidence="2">
    <location>
        <begin position="468"/>
        <end position="495"/>
    </location>
</feature>
<reference evidence="3" key="1">
    <citation type="submission" date="2010-02" db="EMBL/GenBank/DDBJ databases">
        <title>Complete sequence of Aciduliprofundum boonei T469.</title>
        <authorList>
            <consortium name="US DOE Joint Genome Institute"/>
            <person name="Lucas S."/>
            <person name="Copeland A."/>
            <person name="Lapidus A."/>
            <person name="Cheng J.-F."/>
            <person name="Bruce D."/>
            <person name="Goodwin L."/>
            <person name="Pitluck S."/>
            <person name="Saunders E."/>
            <person name="Detter J.C."/>
            <person name="Han C."/>
            <person name="Tapia R."/>
            <person name="Land M."/>
            <person name="Hauser L."/>
            <person name="Kyrpides N."/>
            <person name="Mikhailova N."/>
            <person name="Flores G."/>
            <person name="Reysenbach A.-L."/>
            <person name="Woyke T."/>
        </authorList>
    </citation>
    <scope>NUCLEOTIDE SEQUENCE</scope>
    <source>
        <strain evidence="3">T469</strain>
    </source>
</reference>
<feature type="domain" description="Metallo-beta-lactamase" evidence="1">
    <location>
        <begin position="81"/>
        <end position="108"/>
    </location>
</feature>
<dbReference type="InterPro" id="IPR011108">
    <property type="entry name" value="RMMBL"/>
</dbReference>